<evidence type="ECO:0000313" key="2">
    <source>
        <dbReference type="Proteomes" id="UP000030711"/>
    </source>
</evidence>
<comment type="caution">
    <text evidence="1">The sequence shown here is derived from an EMBL/GenBank/DDBJ whole genome shotgun (WGS) entry which is preliminary data.</text>
</comment>
<gene>
    <name evidence="1" type="ORF">EUGRSUZ_C03357</name>
</gene>
<name>A0ACC3LK59_EUCGR</name>
<dbReference type="EMBL" id="CM064437">
    <property type="protein sequence ID" value="KAK3439239.1"/>
    <property type="molecule type" value="Genomic_DNA"/>
</dbReference>
<protein>
    <submittedName>
        <fullName evidence="1">Uncharacterized protein</fullName>
    </submittedName>
</protein>
<keyword evidence="2" id="KW-1185">Reference proteome</keyword>
<proteinExistence type="predicted"/>
<organism evidence="1 2">
    <name type="scientific">Eucalyptus grandis</name>
    <name type="common">Flooded gum</name>
    <dbReference type="NCBI Taxonomy" id="71139"/>
    <lineage>
        <taxon>Eukaryota</taxon>
        <taxon>Viridiplantae</taxon>
        <taxon>Streptophyta</taxon>
        <taxon>Embryophyta</taxon>
        <taxon>Tracheophyta</taxon>
        <taxon>Spermatophyta</taxon>
        <taxon>Magnoliopsida</taxon>
        <taxon>eudicotyledons</taxon>
        <taxon>Gunneridae</taxon>
        <taxon>Pentapetalae</taxon>
        <taxon>rosids</taxon>
        <taxon>malvids</taxon>
        <taxon>Myrtales</taxon>
        <taxon>Myrtaceae</taxon>
        <taxon>Myrtoideae</taxon>
        <taxon>Eucalypteae</taxon>
        <taxon>Eucalyptus</taxon>
    </lineage>
</organism>
<accession>A0ACC3LK59</accession>
<sequence>MSGAAIIICPQQLKGLFGLTGFATKTDVISVLHTFSKNRDEAFTSHFSEASLLGQGGYGRVYRGVLPNGEDVAVKRLDVGSRQGDREFLNEVEKISQVHHKHLMSLVGYCTEGSERILVYEYVPNGSLDLHLHGEGRPTLDWAARLKAAVGSAKGLAYLHEDCHPKILHRDVKAANILLNSECEGKIADFGFAKFFSGSNPRMSRLVGTFGYIPPESILSGEQTEKSDTFSFGIVLLELITGRRPVGSTDHSVNDILVNSVSHAILMFPIIAQATLLWDSEFDVYSHRSRNIEIESLLWSLQARPQLTRALEDGNFDSLVDPMLQNNYNPSEMARMVACAAACVRELAQCRPKMSLIVRVLEGHQSAADLDDGTGAGPSNLDLEDGNSNYREPTGGYVLPCPSGSSSGGPSCQTAGDVEMGRM</sequence>
<dbReference type="Proteomes" id="UP000030711">
    <property type="component" value="Chromosome 3"/>
</dbReference>
<reference evidence="1 2" key="1">
    <citation type="journal article" date="2014" name="Nature">
        <title>The genome of Eucalyptus grandis.</title>
        <authorList>
            <person name="Myburg A.A."/>
            <person name="Grattapaglia D."/>
            <person name="Tuskan G.A."/>
            <person name="Hellsten U."/>
            <person name="Hayes R.D."/>
            <person name="Grimwood J."/>
            <person name="Jenkins J."/>
            <person name="Lindquist E."/>
            <person name="Tice H."/>
            <person name="Bauer D."/>
            <person name="Goodstein D.M."/>
            <person name="Dubchak I."/>
            <person name="Poliakov A."/>
            <person name="Mizrachi E."/>
            <person name="Kullan A.R."/>
            <person name="Hussey S.G."/>
            <person name="Pinard D."/>
            <person name="van der Merwe K."/>
            <person name="Singh P."/>
            <person name="van Jaarsveld I."/>
            <person name="Silva-Junior O.B."/>
            <person name="Togawa R.C."/>
            <person name="Pappas M.R."/>
            <person name="Faria D.A."/>
            <person name="Sansaloni C.P."/>
            <person name="Petroli C.D."/>
            <person name="Yang X."/>
            <person name="Ranjan P."/>
            <person name="Tschaplinski T.J."/>
            <person name="Ye C.Y."/>
            <person name="Li T."/>
            <person name="Sterck L."/>
            <person name="Vanneste K."/>
            <person name="Murat F."/>
            <person name="Soler M."/>
            <person name="Clemente H.S."/>
            <person name="Saidi N."/>
            <person name="Cassan-Wang H."/>
            <person name="Dunand C."/>
            <person name="Hefer C.A."/>
            <person name="Bornberg-Bauer E."/>
            <person name="Kersting A.R."/>
            <person name="Vining K."/>
            <person name="Amarasinghe V."/>
            <person name="Ranik M."/>
            <person name="Naithani S."/>
            <person name="Elser J."/>
            <person name="Boyd A.E."/>
            <person name="Liston A."/>
            <person name="Spatafora J.W."/>
            <person name="Dharmwardhana P."/>
            <person name="Raja R."/>
            <person name="Sullivan C."/>
            <person name="Romanel E."/>
            <person name="Alves-Ferreira M."/>
            <person name="Kulheim C."/>
            <person name="Foley W."/>
            <person name="Carocha V."/>
            <person name="Paiva J."/>
            <person name="Kudrna D."/>
            <person name="Brommonschenkel S.H."/>
            <person name="Pasquali G."/>
            <person name="Byrne M."/>
            <person name="Rigault P."/>
            <person name="Tibbits J."/>
            <person name="Spokevicius A."/>
            <person name="Jones R.C."/>
            <person name="Steane D.A."/>
            <person name="Vaillancourt R.E."/>
            <person name="Potts B.M."/>
            <person name="Joubert F."/>
            <person name="Barry K."/>
            <person name="Pappas G.J."/>
            <person name="Strauss S.H."/>
            <person name="Jaiswal P."/>
            <person name="Grima-Pettenati J."/>
            <person name="Salse J."/>
            <person name="Van de Peer Y."/>
            <person name="Rokhsar D.S."/>
            <person name="Schmutz J."/>
        </authorList>
    </citation>
    <scope>NUCLEOTIDE SEQUENCE [LARGE SCALE GENOMIC DNA]</scope>
    <source>
        <strain evidence="2">cv. BRASUZ1</strain>
        <tissue evidence="1">Leaf extractions</tissue>
    </source>
</reference>
<evidence type="ECO:0000313" key="1">
    <source>
        <dbReference type="EMBL" id="KAK3439239.1"/>
    </source>
</evidence>